<organism evidence="2 3">
    <name type="scientific">Desulfoscipio gibsoniae DSM 7213</name>
    <dbReference type="NCBI Taxonomy" id="767817"/>
    <lineage>
        <taxon>Bacteria</taxon>
        <taxon>Bacillati</taxon>
        <taxon>Bacillota</taxon>
        <taxon>Clostridia</taxon>
        <taxon>Eubacteriales</taxon>
        <taxon>Desulfallaceae</taxon>
        <taxon>Desulfoscipio</taxon>
    </lineage>
</organism>
<keyword evidence="3" id="KW-1185">Reference proteome</keyword>
<dbReference type="AlphaFoldDB" id="R4KSX9"/>
<accession>R4KSX9</accession>
<sequence>MGESCTMSKTDRWDVWDVYSKPVALHCGECFEIKLGDHFLSCRIEMDSEWVIYLSNTRFHLHPKVSYWIRVE</sequence>
<dbReference type="Proteomes" id="UP000013520">
    <property type="component" value="Chromosome"/>
</dbReference>
<gene>
    <name evidence="2" type="ORF">Desgi_4469</name>
</gene>
<dbReference type="HOGENOM" id="CLU_200337_0_0_9"/>
<evidence type="ECO:0000259" key="1">
    <source>
        <dbReference type="Pfam" id="PF17295"/>
    </source>
</evidence>
<evidence type="ECO:0000313" key="2">
    <source>
        <dbReference type="EMBL" id="AGL03700.1"/>
    </source>
</evidence>
<name>R4KSX9_9FIRM</name>
<dbReference type="Gene3D" id="2.40.10.390">
    <property type="match status" value="1"/>
</dbReference>
<dbReference type="Pfam" id="PF17295">
    <property type="entry name" value="DUF5348"/>
    <property type="match status" value="1"/>
</dbReference>
<feature type="domain" description="DUF5348" evidence="1">
    <location>
        <begin position="6"/>
        <end position="71"/>
    </location>
</feature>
<protein>
    <recommendedName>
        <fullName evidence="1">DUF5348 domain-containing protein</fullName>
    </recommendedName>
</protein>
<dbReference type="EMBL" id="CP003273">
    <property type="protein sequence ID" value="AGL03700.1"/>
    <property type="molecule type" value="Genomic_DNA"/>
</dbReference>
<dbReference type="InterPro" id="IPR035255">
    <property type="entry name" value="DUF5348"/>
</dbReference>
<dbReference type="KEGG" id="dgi:Desgi_4469"/>
<evidence type="ECO:0000313" key="3">
    <source>
        <dbReference type="Proteomes" id="UP000013520"/>
    </source>
</evidence>
<proteinExistence type="predicted"/>
<reference evidence="2 3" key="1">
    <citation type="submission" date="2012-01" db="EMBL/GenBank/DDBJ databases">
        <title>Complete sequence of Desulfotomaculum gibsoniae DSM 7213.</title>
        <authorList>
            <consortium name="US DOE Joint Genome Institute"/>
            <person name="Lucas S."/>
            <person name="Han J."/>
            <person name="Lapidus A."/>
            <person name="Cheng J.-F."/>
            <person name="Goodwin L."/>
            <person name="Pitluck S."/>
            <person name="Peters L."/>
            <person name="Ovchinnikova G."/>
            <person name="Teshima H."/>
            <person name="Detter J.C."/>
            <person name="Han C."/>
            <person name="Tapia R."/>
            <person name="Land M."/>
            <person name="Hauser L."/>
            <person name="Kyrpides N."/>
            <person name="Ivanova N."/>
            <person name="Pagani I."/>
            <person name="Parshina S."/>
            <person name="Plugge C."/>
            <person name="Muyzer G."/>
            <person name="Kuever J."/>
            <person name="Ivanova A."/>
            <person name="Nazina T."/>
            <person name="Klenk H.-P."/>
            <person name="Brambilla E."/>
            <person name="Spring S."/>
            <person name="Stams A.F."/>
            <person name="Woyke T."/>
        </authorList>
    </citation>
    <scope>NUCLEOTIDE SEQUENCE [LARGE SCALE GENOMIC DNA]</scope>
    <source>
        <strain evidence="2 3">DSM 7213</strain>
    </source>
</reference>
<dbReference type="RefSeq" id="WP_015618026.1">
    <property type="nucleotide sequence ID" value="NC_021184.1"/>
</dbReference>